<organism evidence="2">
    <name type="scientific">marine sediment metagenome</name>
    <dbReference type="NCBI Taxonomy" id="412755"/>
    <lineage>
        <taxon>unclassified sequences</taxon>
        <taxon>metagenomes</taxon>
        <taxon>ecological metagenomes</taxon>
    </lineage>
</organism>
<dbReference type="InterPro" id="IPR002611">
    <property type="entry name" value="IstB_ATP-bd"/>
</dbReference>
<comment type="caution">
    <text evidence="2">The sequence shown here is derived from an EMBL/GenBank/DDBJ whole genome shotgun (WGS) entry which is preliminary data.</text>
</comment>
<dbReference type="PANTHER" id="PTHR30050">
    <property type="entry name" value="CHROMOSOMAL REPLICATION INITIATOR PROTEIN DNAA"/>
    <property type="match status" value="1"/>
</dbReference>
<dbReference type="CDD" id="cd00009">
    <property type="entry name" value="AAA"/>
    <property type="match status" value="1"/>
</dbReference>
<feature type="domain" description="IstB-like ATP-binding" evidence="1">
    <location>
        <begin position="1"/>
        <end position="105"/>
    </location>
</feature>
<feature type="non-terminal residue" evidence="2">
    <location>
        <position position="282"/>
    </location>
</feature>
<gene>
    <name evidence="2" type="ORF">S01H1_26415</name>
</gene>
<dbReference type="InterPro" id="IPR027417">
    <property type="entry name" value="P-loop_NTPase"/>
</dbReference>
<feature type="non-terminal residue" evidence="2">
    <location>
        <position position="1"/>
    </location>
</feature>
<feature type="domain" description="IstB-like ATP-binding" evidence="1">
    <location>
        <begin position="166"/>
        <end position="272"/>
    </location>
</feature>
<dbReference type="EMBL" id="BARS01016010">
    <property type="protein sequence ID" value="GAF96801.1"/>
    <property type="molecule type" value="Genomic_DNA"/>
</dbReference>
<dbReference type="AlphaFoldDB" id="X0UBU3"/>
<reference evidence="2" key="1">
    <citation type="journal article" date="2014" name="Front. Microbiol.">
        <title>High frequency of phylogenetically diverse reductive dehalogenase-homologous genes in deep subseafloor sedimentary metagenomes.</title>
        <authorList>
            <person name="Kawai M."/>
            <person name="Futagami T."/>
            <person name="Toyoda A."/>
            <person name="Takaki Y."/>
            <person name="Nishi S."/>
            <person name="Hori S."/>
            <person name="Arai W."/>
            <person name="Tsubouchi T."/>
            <person name="Morono Y."/>
            <person name="Uchiyama I."/>
            <person name="Ito T."/>
            <person name="Fujiyama A."/>
            <person name="Inagaki F."/>
            <person name="Takami H."/>
        </authorList>
    </citation>
    <scope>NUCLEOTIDE SEQUENCE</scope>
    <source>
        <strain evidence="2">Expedition CK06-06</strain>
    </source>
</reference>
<sequence length="282" mass="31811">GKTHLACAIANHNVSLGRTAFYIGVADLLDHLRSAFSPTSEVGYDELFERVKNTPLLVLDDLYTEGATAWANEKMEQLLNHRYNARLATVVTTDVALEKFDERLGGHFRNSEFCQVCVVGQRSPLERLGSLGLDLLRNMRFESFDHKRVELLLEQRQNLEQAFELAVDFAESPEGWLIFQGVNGCGKTHLAAAIANRRVAEGKPVFFVVVPDLLDRLRSSYGQDSRIPYDEFFEEIKQSPVLILDDFGEQSGTAWAQEKLYQIINYRYNARAADGSHHVSVS</sequence>
<dbReference type="Gene3D" id="3.40.50.300">
    <property type="entry name" value="P-loop containing nucleotide triphosphate hydrolases"/>
    <property type="match status" value="2"/>
</dbReference>
<dbReference type="Pfam" id="PF01695">
    <property type="entry name" value="IstB_IS21"/>
    <property type="match status" value="2"/>
</dbReference>
<protein>
    <recommendedName>
        <fullName evidence="1">IstB-like ATP-binding domain-containing protein</fullName>
    </recommendedName>
</protein>
<dbReference type="GO" id="GO:0006260">
    <property type="term" value="P:DNA replication"/>
    <property type="evidence" value="ECO:0007669"/>
    <property type="project" value="TreeGrafter"/>
</dbReference>
<dbReference type="SUPFAM" id="SSF52540">
    <property type="entry name" value="P-loop containing nucleoside triphosphate hydrolases"/>
    <property type="match status" value="2"/>
</dbReference>
<accession>X0UBU3</accession>
<dbReference type="PANTHER" id="PTHR30050:SF4">
    <property type="entry name" value="ATP-BINDING PROTEIN RV3427C IN INSERTION SEQUENCE-RELATED"/>
    <property type="match status" value="1"/>
</dbReference>
<name>X0UBU3_9ZZZZ</name>
<evidence type="ECO:0000313" key="2">
    <source>
        <dbReference type="EMBL" id="GAF96801.1"/>
    </source>
</evidence>
<dbReference type="GO" id="GO:0005524">
    <property type="term" value="F:ATP binding"/>
    <property type="evidence" value="ECO:0007669"/>
    <property type="project" value="InterPro"/>
</dbReference>
<proteinExistence type="predicted"/>
<evidence type="ECO:0000259" key="1">
    <source>
        <dbReference type="Pfam" id="PF01695"/>
    </source>
</evidence>